<dbReference type="GO" id="GO:0016020">
    <property type="term" value="C:membrane"/>
    <property type="evidence" value="ECO:0007669"/>
    <property type="project" value="UniProtKB-SubCell"/>
</dbReference>
<dbReference type="GO" id="GO:0008168">
    <property type="term" value="F:methyltransferase activity"/>
    <property type="evidence" value="ECO:0007669"/>
    <property type="project" value="UniProtKB-KW"/>
</dbReference>
<keyword evidence="3" id="KW-1133">Transmembrane helix</keyword>
<dbReference type="OrthoDB" id="4964299at2"/>
<dbReference type="NCBIfam" id="TIGR01444">
    <property type="entry name" value="fkbM_fam"/>
    <property type="match status" value="1"/>
</dbReference>
<evidence type="ECO:0000256" key="3">
    <source>
        <dbReference type="ARBA" id="ARBA00022989"/>
    </source>
</evidence>
<dbReference type="InterPro" id="IPR029063">
    <property type="entry name" value="SAM-dependent_MTases_sf"/>
</dbReference>
<accession>A0A399J4V1</accession>
<dbReference type="SUPFAM" id="SSF53448">
    <property type="entry name" value="Nucleotide-diphospho-sugar transferases"/>
    <property type="match status" value="1"/>
</dbReference>
<dbReference type="PANTHER" id="PTHR21461">
    <property type="entry name" value="GLYCOSYLTRANSFERASE FAMILY 92 PROTEIN"/>
    <property type="match status" value="1"/>
</dbReference>
<evidence type="ECO:0000313" key="5">
    <source>
        <dbReference type="EMBL" id="RII40458.1"/>
    </source>
</evidence>
<dbReference type="GO" id="GO:0016757">
    <property type="term" value="F:glycosyltransferase activity"/>
    <property type="evidence" value="ECO:0007669"/>
    <property type="project" value="TreeGrafter"/>
</dbReference>
<keyword evidence="2" id="KW-0812">Transmembrane</keyword>
<dbReference type="InterPro" id="IPR006342">
    <property type="entry name" value="FkbM_mtfrase"/>
</dbReference>
<dbReference type="AlphaFoldDB" id="A0A399J4V1"/>
<dbReference type="InterPro" id="IPR029044">
    <property type="entry name" value="Nucleotide-diphossugar_trans"/>
</dbReference>
<evidence type="ECO:0000313" key="6">
    <source>
        <dbReference type="Proteomes" id="UP000265848"/>
    </source>
</evidence>
<organism evidence="5 6">
    <name type="scientific">Pseudooceanicola sediminis</name>
    <dbReference type="NCBI Taxonomy" id="2211117"/>
    <lineage>
        <taxon>Bacteria</taxon>
        <taxon>Pseudomonadati</taxon>
        <taxon>Pseudomonadota</taxon>
        <taxon>Alphaproteobacteria</taxon>
        <taxon>Rhodobacterales</taxon>
        <taxon>Paracoccaceae</taxon>
        <taxon>Pseudooceanicola</taxon>
    </lineage>
</organism>
<dbReference type="GO" id="GO:0032259">
    <property type="term" value="P:methylation"/>
    <property type="evidence" value="ECO:0007669"/>
    <property type="project" value="UniProtKB-KW"/>
</dbReference>
<proteinExistence type="predicted"/>
<protein>
    <submittedName>
        <fullName evidence="5">FkbM family methyltransferase</fullName>
    </submittedName>
</protein>
<dbReference type="Proteomes" id="UP000265848">
    <property type="component" value="Unassembled WGS sequence"/>
</dbReference>
<dbReference type="SUPFAM" id="SSF53335">
    <property type="entry name" value="S-adenosyl-L-methionine-dependent methyltransferases"/>
    <property type="match status" value="1"/>
</dbReference>
<comment type="subcellular location">
    <subcellularLocation>
        <location evidence="1">Membrane</location>
        <topology evidence="1">Single-pass membrane protein</topology>
    </subcellularLocation>
</comment>
<keyword evidence="5" id="KW-0808">Transferase</keyword>
<name>A0A399J4V1_9RHOB</name>
<gene>
    <name evidence="5" type="ORF">DL237_00040</name>
</gene>
<evidence type="ECO:0000256" key="2">
    <source>
        <dbReference type="ARBA" id="ARBA00022692"/>
    </source>
</evidence>
<comment type="caution">
    <text evidence="5">The sequence shown here is derived from an EMBL/GenBank/DDBJ whole genome shotgun (WGS) entry which is preliminary data.</text>
</comment>
<dbReference type="Pfam" id="PF13704">
    <property type="entry name" value="Glyco_tranf_2_4"/>
    <property type="match status" value="1"/>
</dbReference>
<dbReference type="CDD" id="cd02440">
    <property type="entry name" value="AdoMet_MTases"/>
    <property type="match status" value="1"/>
</dbReference>
<dbReference type="EMBL" id="QWJJ01000001">
    <property type="protein sequence ID" value="RII40458.1"/>
    <property type="molecule type" value="Genomic_DNA"/>
</dbReference>
<keyword evidence="6" id="KW-1185">Reference proteome</keyword>
<sequence length="586" mass="64684">MMASPKRTYDEILDLHGIKVPLYADVVTPKIERQMRVGHYEAGESRAARAFVRAGDRVLELGGGLGVISSVVGRIEGVEKVLSIEANPQLIEVIRETQRLNGVDRCEVRHGVIDSHDRDSVAFYVRPDFWASSMTPDAPVSGAQSGAVDAERPGHHETVSVPGLSLDRLVQEFRPSVLIADIEGGELDLFESSALNGVRTIIIELHPGVYGTAGQERILSTLRGLGFVIDADHLKGSVWVLHRQAVPALSPPGHRGAAPRIAIVTCMKNEGPFLLEWLAYHRAIGVTDFVIFTNDCTDGTDRMLDRLDAAGVVTHLPNPATLVGSTYFQPVALKYACQLPQVRRADYVMCIDVDEFVTIRAGAGRFSDLLQAAGPFHALSMSELNFTSSATWGFEDCWLTERFRDHETPTPGHWQARRGVKTIVHGIENIRAIQVHRPYLTPGTEADFVWLDGSGRAFDRSFTFYDPQNGVDRRGRYDLVCLNHYALRSVESYLLKLDRGDAVSPRNVVDGTYFRKRSIGGAALGWIDPMVPAARREWSVLMQDDVLAGLHDAAVAAHKARLSHIAERPEIAGIAAWIRETYFAAR</sequence>
<dbReference type="Pfam" id="PF05050">
    <property type="entry name" value="Methyltransf_21"/>
    <property type="match status" value="1"/>
</dbReference>
<keyword evidence="3" id="KW-0472">Membrane</keyword>
<dbReference type="PANTHER" id="PTHR21461:SF69">
    <property type="entry name" value="GLYCOSYLTRANSFERASE FAMILY 92 PROTEIN"/>
    <property type="match status" value="1"/>
</dbReference>
<evidence type="ECO:0000259" key="4">
    <source>
        <dbReference type="Pfam" id="PF05050"/>
    </source>
</evidence>
<keyword evidence="5" id="KW-0489">Methyltransferase</keyword>
<dbReference type="Gene3D" id="3.40.50.150">
    <property type="entry name" value="Vaccinia Virus protein VP39"/>
    <property type="match status" value="1"/>
</dbReference>
<dbReference type="RefSeq" id="WP_119396981.1">
    <property type="nucleotide sequence ID" value="NZ_QWJJ01000001.1"/>
</dbReference>
<evidence type="ECO:0000256" key="1">
    <source>
        <dbReference type="ARBA" id="ARBA00004167"/>
    </source>
</evidence>
<reference evidence="5 6" key="1">
    <citation type="submission" date="2018-08" db="EMBL/GenBank/DDBJ databases">
        <title>Pseudooceanicola sediminis CY03 in the family Rhodobacteracea.</title>
        <authorList>
            <person name="Zhang Y.-J."/>
        </authorList>
    </citation>
    <scope>NUCLEOTIDE SEQUENCE [LARGE SCALE GENOMIC DNA]</scope>
    <source>
        <strain evidence="5 6">CY03</strain>
    </source>
</reference>
<feature type="domain" description="Methyltransferase FkbM" evidence="4">
    <location>
        <begin position="77"/>
        <end position="228"/>
    </location>
</feature>
<dbReference type="GO" id="GO:0005737">
    <property type="term" value="C:cytoplasm"/>
    <property type="evidence" value="ECO:0007669"/>
    <property type="project" value="TreeGrafter"/>
</dbReference>